<evidence type="ECO:0000256" key="1">
    <source>
        <dbReference type="ARBA" id="ARBA00002598"/>
    </source>
</evidence>
<dbReference type="PANTHER" id="PTHR28259">
    <property type="entry name" value="FLUORIDE EXPORT PROTEIN 1-RELATED"/>
    <property type="match status" value="1"/>
</dbReference>
<evidence type="ECO:0000256" key="9">
    <source>
        <dbReference type="SAM" id="MobiDB-lite"/>
    </source>
</evidence>
<dbReference type="PANTHER" id="PTHR28259:SF1">
    <property type="entry name" value="FLUORIDE EXPORT PROTEIN 1-RELATED"/>
    <property type="match status" value="1"/>
</dbReference>
<evidence type="ECO:0000256" key="10">
    <source>
        <dbReference type="SAM" id="Phobius"/>
    </source>
</evidence>
<sequence>MQGSSNNSRNSNLTDQAGEPGSIFNQSDSLRRRSSSSRRSGSLSRVASDRVLGSIRLSHELADHILADVDSSALAQIGDSGDRVVEEEEEIDSNVMIGTVTDEAFVVLEGLRPTDAVSPLAEEPIFSTSKEDHAQLVKTASTKDKQYKLPHTLDYCAYLIHLSVFGFLGVFTRYLLQKLFGPDHLALTSDQTPLYLDLPSNILGSFLMGWFGIVFKPDLRHVSEHLTVGITTGYMGSLTTFSGWNQKMLLLSSKGHWMFAVAGMLLGMLIVNESITIGVESAEGLQKRFNCKLIKWKVDTKGRHVAVTATMLFSMVTIWVVSCVLAVVKVHHLTNGAVLWLGCVVAPPGVWTRWYLARLNGVGIGKKSHLKWFPIGTFLANVIAACIMAALSVISKAVRLSFCYYFSFLGIILSLFLFWGYLRYQILLGKVISVSYGLRSGNSISRRRCITLVPYQSVSVTGTNFLLVEFIKRNFFVLHKLNIDII</sequence>
<feature type="transmembrane region" description="Helical" evidence="10">
    <location>
        <begin position="404"/>
        <end position="422"/>
    </location>
</feature>
<protein>
    <submittedName>
        <fullName evidence="11">Uncharacterized protein</fullName>
    </submittedName>
</protein>
<evidence type="ECO:0000313" key="12">
    <source>
        <dbReference type="Proteomes" id="UP001151287"/>
    </source>
</evidence>
<comment type="subcellular location">
    <subcellularLocation>
        <location evidence="2">Cell membrane</location>
        <topology evidence="2">Multi-pass membrane protein</topology>
    </subcellularLocation>
</comment>
<dbReference type="Pfam" id="PF02537">
    <property type="entry name" value="CRCB"/>
    <property type="match status" value="1"/>
</dbReference>
<evidence type="ECO:0000313" key="11">
    <source>
        <dbReference type="EMBL" id="KAJ1688333.1"/>
    </source>
</evidence>
<evidence type="ECO:0000256" key="8">
    <source>
        <dbReference type="ARBA" id="ARBA00035585"/>
    </source>
</evidence>
<gene>
    <name evidence="11" type="ORF">LUZ63_019723</name>
</gene>
<evidence type="ECO:0000256" key="5">
    <source>
        <dbReference type="ARBA" id="ARBA00022989"/>
    </source>
</evidence>
<evidence type="ECO:0000256" key="6">
    <source>
        <dbReference type="ARBA" id="ARBA00023136"/>
    </source>
</evidence>
<comment type="function">
    <text evidence="1">Fluoride channel required for the rapid expulsion of cytoplasmic fluoride.</text>
</comment>
<reference evidence="11" key="1">
    <citation type="journal article" date="2022" name="Cell">
        <title>Repeat-based holocentromeres influence genome architecture and karyotype evolution.</title>
        <authorList>
            <person name="Hofstatter P.G."/>
            <person name="Thangavel G."/>
            <person name="Lux T."/>
            <person name="Neumann P."/>
            <person name="Vondrak T."/>
            <person name="Novak P."/>
            <person name="Zhang M."/>
            <person name="Costa L."/>
            <person name="Castellani M."/>
            <person name="Scott A."/>
            <person name="Toegelov H."/>
            <person name="Fuchs J."/>
            <person name="Mata-Sucre Y."/>
            <person name="Dias Y."/>
            <person name="Vanzela A.L.L."/>
            <person name="Huettel B."/>
            <person name="Almeida C.C.S."/>
            <person name="Simkova H."/>
            <person name="Souza G."/>
            <person name="Pedrosa-Harand A."/>
            <person name="Macas J."/>
            <person name="Mayer K.F.X."/>
            <person name="Houben A."/>
            <person name="Marques A."/>
        </authorList>
    </citation>
    <scope>NUCLEOTIDE SEQUENCE</scope>
    <source>
        <strain evidence="11">RhyBre1mFocal</strain>
    </source>
</reference>
<feature type="region of interest" description="Disordered" evidence="9">
    <location>
        <begin position="1"/>
        <end position="43"/>
    </location>
</feature>
<keyword evidence="6 10" id="KW-0472">Membrane</keyword>
<dbReference type="Proteomes" id="UP001151287">
    <property type="component" value="Unassembled WGS sequence"/>
</dbReference>
<feature type="transmembrane region" description="Helical" evidence="10">
    <location>
        <begin position="196"/>
        <end position="214"/>
    </location>
</feature>
<feature type="transmembrane region" description="Helical" evidence="10">
    <location>
        <begin position="155"/>
        <end position="176"/>
    </location>
</feature>
<feature type="transmembrane region" description="Helical" evidence="10">
    <location>
        <begin position="337"/>
        <end position="356"/>
    </location>
</feature>
<accession>A0A9Q0HJS6</accession>
<dbReference type="GO" id="GO:0005886">
    <property type="term" value="C:plasma membrane"/>
    <property type="evidence" value="ECO:0007669"/>
    <property type="project" value="UniProtKB-SubCell"/>
</dbReference>
<feature type="compositionally biased region" description="Polar residues" evidence="9">
    <location>
        <begin position="1"/>
        <end position="15"/>
    </location>
</feature>
<evidence type="ECO:0000256" key="7">
    <source>
        <dbReference type="ARBA" id="ARBA00035120"/>
    </source>
</evidence>
<name>A0A9Q0HJS6_9POAL</name>
<feature type="transmembrane region" description="Helical" evidence="10">
    <location>
        <begin position="377"/>
        <end position="398"/>
    </location>
</feature>
<evidence type="ECO:0000256" key="2">
    <source>
        <dbReference type="ARBA" id="ARBA00004651"/>
    </source>
</evidence>
<feature type="transmembrane region" description="Helical" evidence="10">
    <location>
        <begin position="256"/>
        <end position="279"/>
    </location>
</feature>
<dbReference type="GO" id="GO:1903425">
    <property type="term" value="F:fluoride transmembrane transporter activity"/>
    <property type="evidence" value="ECO:0007669"/>
    <property type="project" value="TreeGrafter"/>
</dbReference>
<dbReference type="InterPro" id="IPR003691">
    <property type="entry name" value="FluC"/>
</dbReference>
<dbReference type="OrthoDB" id="409792at2759"/>
<dbReference type="EMBL" id="JAMQYH010000005">
    <property type="protein sequence ID" value="KAJ1688333.1"/>
    <property type="molecule type" value="Genomic_DNA"/>
</dbReference>
<comment type="caution">
    <text evidence="11">The sequence shown here is derived from an EMBL/GenBank/DDBJ whole genome shotgun (WGS) entry which is preliminary data.</text>
</comment>
<organism evidence="11 12">
    <name type="scientific">Rhynchospora breviuscula</name>
    <dbReference type="NCBI Taxonomy" id="2022672"/>
    <lineage>
        <taxon>Eukaryota</taxon>
        <taxon>Viridiplantae</taxon>
        <taxon>Streptophyta</taxon>
        <taxon>Embryophyta</taxon>
        <taxon>Tracheophyta</taxon>
        <taxon>Spermatophyta</taxon>
        <taxon>Magnoliopsida</taxon>
        <taxon>Liliopsida</taxon>
        <taxon>Poales</taxon>
        <taxon>Cyperaceae</taxon>
        <taxon>Cyperoideae</taxon>
        <taxon>Rhynchosporeae</taxon>
        <taxon>Rhynchospora</taxon>
    </lineage>
</organism>
<comment type="catalytic activity">
    <reaction evidence="8">
        <text>fluoride(in) = fluoride(out)</text>
        <dbReference type="Rhea" id="RHEA:76159"/>
        <dbReference type="ChEBI" id="CHEBI:17051"/>
    </reaction>
    <physiologicalReaction direction="left-to-right" evidence="8">
        <dbReference type="Rhea" id="RHEA:76160"/>
    </physiologicalReaction>
</comment>
<keyword evidence="5 10" id="KW-1133">Transmembrane helix</keyword>
<keyword evidence="4 10" id="KW-0812">Transmembrane</keyword>
<keyword evidence="3" id="KW-1003">Cell membrane</keyword>
<proteinExistence type="inferred from homology"/>
<keyword evidence="12" id="KW-1185">Reference proteome</keyword>
<evidence type="ECO:0000256" key="3">
    <source>
        <dbReference type="ARBA" id="ARBA00022475"/>
    </source>
</evidence>
<evidence type="ECO:0000256" key="4">
    <source>
        <dbReference type="ARBA" id="ARBA00022692"/>
    </source>
</evidence>
<dbReference type="AlphaFoldDB" id="A0A9Q0HJS6"/>
<comment type="similarity">
    <text evidence="7">Belongs to the fluoride channel Fluc/FEX (TC 1.A.43) family.</text>
</comment>
<feature type="transmembrane region" description="Helical" evidence="10">
    <location>
        <begin position="305"/>
        <end position="331"/>
    </location>
</feature>